<reference evidence="4" key="2">
    <citation type="submission" date="2021-04" db="EMBL/GenBank/DDBJ databases">
        <authorList>
            <person name="Gilroy R."/>
        </authorList>
    </citation>
    <scope>NUCLEOTIDE SEQUENCE</scope>
    <source>
        <strain evidence="4">2239</strain>
    </source>
</reference>
<dbReference type="PANTHER" id="PTHR43333">
    <property type="entry name" value="2-HACID_DH_C DOMAIN-CONTAINING PROTEIN"/>
    <property type="match status" value="1"/>
</dbReference>
<dbReference type="Gene3D" id="3.40.50.720">
    <property type="entry name" value="NAD(P)-binding Rossmann-like Domain"/>
    <property type="match status" value="2"/>
</dbReference>
<proteinExistence type="predicted"/>
<evidence type="ECO:0000259" key="3">
    <source>
        <dbReference type="Pfam" id="PF02826"/>
    </source>
</evidence>
<comment type="caution">
    <text evidence="4">The sequence shown here is derived from an EMBL/GenBank/DDBJ whole genome shotgun (WGS) entry which is preliminary data.</text>
</comment>
<dbReference type="EMBL" id="DXFW01000027">
    <property type="protein sequence ID" value="HIX06205.1"/>
    <property type="molecule type" value="Genomic_DNA"/>
</dbReference>
<name>A0A9D2AER9_9FIRM</name>
<evidence type="ECO:0000313" key="5">
    <source>
        <dbReference type="Proteomes" id="UP000824193"/>
    </source>
</evidence>
<dbReference type="InterPro" id="IPR036291">
    <property type="entry name" value="NAD(P)-bd_dom_sf"/>
</dbReference>
<evidence type="ECO:0000256" key="2">
    <source>
        <dbReference type="ARBA" id="ARBA00023027"/>
    </source>
</evidence>
<dbReference type="SUPFAM" id="SSF51735">
    <property type="entry name" value="NAD(P)-binding Rossmann-fold domains"/>
    <property type="match status" value="1"/>
</dbReference>
<dbReference type="Pfam" id="PF02826">
    <property type="entry name" value="2-Hacid_dh_C"/>
    <property type="match status" value="1"/>
</dbReference>
<evidence type="ECO:0000313" key="4">
    <source>
        <dbReference type="EMBL" id="HIX06205.1"/>
    </source>
</evidence>
<dbReference type="CDD" id="cd05300">
    <property type="entry name" value="2-Hacid_dh_1"/>
    <property type="match status" value="1"/>
</dbReference>
<dbReference type="Proteomes" id="UP000824193">
    <property type="component" value="Unassembled WGS sequence"/>
</dbReference>
<gene>
    <name evidence="4" type="ORF">H9865_08950</name>
</gene>
<reference evidence="4" key="1">
    <citation type="journal article" date="2021" name="PeerJ">
        <title>Extensive microbial diversity within the chicken gut microbiome revealed by metagenomics and culture.</title>
        <authorList>
            <person name="Gilroy R."/>
            <person name="Ravi A."/>
            <person name="Getino M."/>
            <person name="Pursley I."/>
            <person name="Horton D.L."/>
            <person name="Alikhan N.F."/>
            <person name="Baker D."/>
            <person name="Gharbi K."/>
            <person name="Hall N."/>
            <person name="Watson M."/>
            <person name="Adriaenssens E.M."/>
            <person name="Foster-Nyarko E."/>
            <person name="Jarju S."/>
            <person name="Secka A."/>
            <person name="Antonio M."/>
            <person name="Oren A."/>
            <person name="Chaudhuri R.R."/>
            <person name="La Ragione R."/>
            <person name="Hildebrand F."/>
            <person name="Pallen M.J."/>
        </authorList>
    </citation>
    <scope>NUCLEOTIDE SEQUENCE</scope>
    <source>
        <strain evidence="4">2239</strain>
    </source>
</reference>
<dbReference type="GO" id="GO:0051287">
    <property type="term" value="F:NAD binding"/>
    <property type="evidence" value="ECO:0007669"/>
    <property type="project" value="InterPro"/>
</dbReference>
<evidence type="ECO:0000256" key="1">
    <source>
        <dbReference type="ARBA" id="ARBA00023002"/>
    </source>
</evidence>
<feature type="domain" description="D-isomer specific 2-hydroxyacid dehydrogenase NAD-binding" evidence="3">
    <location>
        <begin position="104"/>
        <end position="277"/>
    </location>
</feature>
<protein>
    <submittedName>
        <fullName evidence="4">D-2-hydroxyacid dehydrogenase</fullName>
    </submittedName>
</protein>
<dbReference type="SUPFAM" id="SSF52283">
    <property type="entry name" value="Formate/glycerate dehydrogenase catalytic domain-like"/>
    <property type="match status" value="1"/>
</dbReference>
<organism evidence="4 5">
    <name type="scientific">Candidatus Allofournierella pullicola</name>
    <dbReference type="NCBI Taxonomy" id="2838596"/>
    <lineage>
        <taxon>Bacteria</taxon>
        <taxon>Bacillati</taxon>
        <taxon>Bacillota</taxon>
        <taxon>Clostridia</taxon>
        <taxon>Eubacteriales</taxon>
        <taxon>Oscillospiraceae</taxon>
        <taxon>Allofournierella</taxon>
    </lineage>
</organism>
<dbReference type="PANTHER" id="PTHR43333:SF1">
    <property type="entry name" value="D-ISOMER SPECIFIC 2-HYDROXYACID DEHYDROGENASE NAD-BINDING DOMAIN-CONTAINING PROTEIN"/>
    <property type="match status" value="1"/>
</dbReference>
<keyword evidence="1" id="KW-0560">Oxidoreductase</keyword>
<keyword evidence="2" id="KW-0520">NAD</keyword>
<sequence>MEILVTIPLDEAGQKRLAAAAPGHTLHFVEKAAVTPADLERVQAVLGNLADPAQLRWCKQLRWLQLDSAGTDGYCAPGLLPGDAVLTNATGAFGACIAEWLLVALLSLWRRLPEYAENQRACRWKRLGPVRTLAGSTVLVIGFGDLGRSFAERAHLLGARVLAVRRRPGEKPDWLEGLGGTERLEEWLPQADAVALCLPENASTRHMLNAERIALLKKDAVVLNAGRGSAVDTDALCRALYGRCIAGAALDVTDPEPLPPEHPLWHAPNTILTPHVSGLLTQPGNYEKALAICEENLCRFLAGRPLLNRVDKATGYVG</sequence>
<accession>A0A9D2AER9</accession>
<dbReference type="AlphaFoldDB" id="A0A9D2AER9"/>
<dbReference type="GO" id="GO:0016491">
    <property type="term" value="F:oxidoreductase activity"/>
    <property type="evidence" value="ECO:0007669"/>
    <property type="project" value="UniProtKB-KW"/>
</dbReference>
<dbReference type="InterPro" id="IPR006140">
    <property type="entry name" value="D-isomer_DH_NAD-bd"/>
</dbReference>